<dbReference type="GO" id="GO:0006357">
    <property type="term" value="P:regulation of transcription by RNA polymerase II"/>
    <property type="evidence" value="ECO:0000318"/>
    <property type="project" value="GO_Central"/>
</dbReference>
<dbReference type="GO" id="GO:0030154">
    <property type="term" value="P:cell differentiation"/>
    <property type="evidence" value="ECO:0000318"/>
    <property type="project" value="GO_Central"/>
</dbReference>
<evidence type="ECO:0000256" key="1">
    <source>
        <dbReference type="ARBA" id="ARBA00023015"/>
    </source>
</evidence>
<protein>
    <submittedName>
        <fullName evidence="4">NR LBD domain-containing protein</fullName>
    </submittedName>
</protein>
<evidence type="ECO:0000313" key="5">
    <source>
        <dbReference type="Proteomes" id="UP000005239"/>
    </source>
</evidence>
<dbReference type="AlphaFoldDB" id="A0A2A6C203"/>
<dbReference type="InterPro" id="IPR001723">
    <property type="entry name" value="Nuclear_hrmn_rcpt"/>
</dbReference>
<proteinExistence type="predicted"/>
<reference evidence="5" key="1">
    <citation type="journal article" date="2008" name="Nat. Genet.">
        <title>The Pristionchus pacificus genome provides a unique perspective on nematode lifestyle and parasitism.</title>
        <authorList>
            <person name="Dieterich C."/>
            <person name="Clifton S.W."/>
            <person name="Schuster L.N."/>
            <person name="Chinwalla A."/>
            <person name="Delehaunty K."/>
            <person name="Dinkelacker I."/>
            <person name="Fulton L."/>
            <person name="Fulton R."/>
            <person name="Godfrey J."/>
            <person name="Minx P."/>
            <person name="Mitreva M."/>
            <person name="Roeseler W."/>
            <person name="Tian H."/>
            <person name="Witte H."/>
            <person name="Yang S.P."/>
            <person name="Wilson R.K."/>
            <person name="Sommer R.J."/>
        </authorList>
    </citation>
    <scope>NUCLEOTIDE SEQUENCE [LARGE SCALE GENOMIC DNA]</scope>
    <source>
        <strain evidence="5">PS312</strain>
    </source>
</reference>
<accession>A0A2A6C203</accession>
<dbReference type="SUPFAM" id="SSF48508">
    <property type="entry name" value="Nuclear receptor ligand-binding domain"/>
    <property type="match status" value="1"/>
</dbReference>
<dbReference type="Gene3D" id="1.10.565.10">
    <property type="entry name" value="Retinoid X Receptor"/>
    <property type="match status" value="1"/>
</dbReference>
<evidence type="ECO:0000256" key="2">
    <source>
        <dbReference type="ARBA" id="ARBA00023163"/>
    </source>
</evidence>
<dbReference type="GO" id="GO:0004879">
    <property type="term" value="F:nuclear receptor activity"/>
    <property type="evidence" value="ECO:0000318"/>
    <property type="project" value="GO_Central"/>
</dbReference>
<dbReference type="GO" id="GO:0000978">
    <property type="term" value="F:RNA polymerase II cis-regulatory region sequence-specific DNA binding"/>
    <property type="evidence" value="ECO:0000318"/>
    <property type="project" value="GO_Central"/>
</dbReference>
<evidence type="ECO:0000313" key="4">
    <source>
        <dbReference type="EnsemblMetazoa" id="PPA40577.1"/>
    </source>
</evidence>
<dbReference type="PANTHER" id="PTHR24083">
    <property type="entry name" value="NUCLEAR HORMONE RECEPTOR"/>
    <property type="match status" value="1"/>
</dbReference>
<reference evidence="4" key="2">
    <citation type="submission" date="2022-06" db="UniProtKB">
        <authorList>
            <consortium name="EnsemblMetazoa"/>
        </authorList>
    </citation>
    <scope>IDENTIFICATION</scope>
    <source>
        <strain evidence="4">PS312</strain>
    </source>
</reference>
<evidence type="ECO:0000256" key="3">
    <source>
        <dbReference type="ARBA" id="ARBA00023170"/>
    </source>
</evidence>
<sequence>MEASNSNSKKYLAPIQFRHAMDAKRFPDDLQSIMECINHVYLMESVRRCVEKGMNSQCIVSMGAPMHPILPIDSPIERSKYSPLPADAISLQELLKGHSNLSNDYREIAKFPVELSTSKNMMSDEMWPHADLVFTIEYAKTFQFFRNMSDDEKASFLSTFLSDLSSRQVNSCRILAQVINIASFHLLRDTYFISSPNKMEYHHEGIKRICELEMDKREYVLLKAIIMCNPGFELTRQKYQCIDFISPDEERKYTGAHFELIVGLGTLNISSILCIYQLAIARFAYAKRAAFPTVCVWSKTVDV</sequence>
<name>A0A2A6C203_PRIPA</name>
<accession>A0A8R1YVS1</accession>
<dbReference type="InterPro" id="IPR000536">
    <property type="entry name" value="Nucl_hrmn_rcpt_lig-bd"/>
</dbReference>
<dbReference type="PROSITE" id="PS51843">
    <property type="entry name" value="NR_LBD"/>
    <property type="match status" value="1"/>
</dbReference>
<dbReference type="PRINTS" id="PR00398">
    <property type="entry name" value="STRDHORMONER"/>
</dbReference>
<gene>
    <name evidence="4" type="primary">WBGene00278946</name>
</gene>
<dbReference type="InterPro" id="IPR035500">
    <property type="entry name" value="NHR-like_dom_sf"/>
</dbReference>
<dbReference type="EnsemblMetazoa" id="PPA40577.1">
    <property type="protein sequence ID" value="PPA40577.1"/>
    <property type="gene ID" value="WBGene00278946"/>
</dbReference>
<dbReference type="Proteomes" id="UP000005239">
    <property type="component" value="Unassembled WGS sequence"/>
</dbReference>
<organism evidence="4 5">
    <name type="scientific">Pristionchus pacificus</name>
    <name type="common">Parasitic nematode worm</name>
    <dbReference type="NCBI Taxonomy" id="54126"/>
    <lineage>
        <taxon>Eukaryota</taxon>
        <taxon>Metazoa</taxon>
        <taxon>Ecdysozoa</taxon>
        <taxon>Nematoda</taxon>
        <taxon>Chromadorea</taxon>
        <taxon>Rhabditida</taxon>
        <taxon>Rhabditina</taxon>
        <taxon>Diplogasteromorpha</taxon>
        <taxon>Diplogasteroidea</taxon>
        <taxon>Neodiplogasteridae</taxon>
        <taxon>Pristionchus</taxon>
    </lineage>
</organism>
<keyword evidence="3" id="KW-0675">Receptor</keyword>
<dbReference type="InterPro" id="IPR050274">
    <property type="entry name" value="Nuclear_hormone_rcpt_NR2"/>
</dbReference>
<keyword evidence="5" id="KW-1185">Reference proteome</keyword>
<keyword evidence="1" id="KW-0805">Transcription regulation</keyword>
<keyword evidence="2" id="KW-0804">Transcription</keyword>